<gene>
    <name evidence="2" type="ORF">ENE74_00990</name>
</gene>
<dbReference type="PROSITE" id="PS01009">
    <property type="entry name" value="CRISP_1"/>
    <property type="match status" value="1"/>
</dbReference>
<dbReference type="OrthoDB" id="9794228at2"/>
<dbReference type="SUPFAM" id="SSF55797">
    <property type="entry name" value="PR-1-like"/>
    <property type="match status" value="1"/>
</dbReference>
<feature type="domain" description="SCP" evidence="1">
    <location>
        <begin position="49"/>
        <end position="189"/>
    </location>
</feature>
<dbReference type="Pfam" id="PF00188">
    <property type="entry name" value="CAP"/>
    <property type="match status" value="1"/>
</dbReference>
<organism evidence="2 3">
    <name type="scientific">Sphingobium algorifonticola</name>
    <dbReference type="NCBI Taxonomy" id="2008318"/>
    <lineage>
        <taxon>Bacteria</taxon>
        <taxon>Pseudomonadati</taxon>
        <taxon>Pseudomonadota</taxon>
        <taxon>Alphaproteobacteria</taxon>
        <taxon>Sphingomonadales</taxon>
        <taxon>Sphingomonadaceae</taxon>
        <taxon>Sphingobium</taxon>
    </lineage>
</organism>
<sequence length="197" mass="22503">MRILGWWLLGLAMVPAVVPSMAGAQTRRQSNIRSVWKEPERARPRGERLLRAVMLDVHNEERVAIGMAPVTWDATLAAQALVYARELARLRRFQHSAKASRPTPQGENLWMGSRGAFTYEEMSEAWTREKRYYRARPVPDFSSTGDWRDVGHYTQMVWHNTTAIGCAVASNDRDDYLVCRYSPPGNVYGRTIYGAEK</sequence>
<dbReference type="GO" id="GO:0005576">
    <property type="term" value="C:extracellular region"/>
    <property type="evidence" value="ECO:0007669"/>
    <property type="project" value="InterPro"/>
</dbReference>
<dbReference type="InterPro" id="IPR018244">
    <property type="entry name" value="Allrgn_V5/Tpx1_CS"/>
</dbReference>
<dbReference type="InterPro" id="IPR001283">
    <property type="entry name" value="CRISP-related"/>
</dbReference>
<dbReference type="AlphaFoldDB" id="A0A437JBU3"/>
<accession>A0A437JBU3</accession>
<dbReference type="InterPro" id="IPR014044">
    <property type="entry name" value="CAP_dom"/>
</dbReference>
<keyword evidence="2" id="KW-0645">Protease</keyword>
<reference evidence="2 3" key="1">
    <citation type="submission" date="2019-01" db="EMBL/GenBank/DDBJ databases">
        <authorList>
            <person name="Chen W.-M."/>
        </authorList>
    </citation>
    <scope>NUCLEOTIDE SEQUENCE [LARGE SCALE GENOMIC DNA]</scope>
    <source>
        <strain evidence="2 3">TLA-22</strain>
    </source>
</reference>
<evidence type="ECO:0000313" key="3">
    <source>
        <dbReference type="Proteomes" id="UP000282977"/>
    </source>
</evidence>
<dbReference type="InterPro" id="IPR035940">
    <property type="entry name" value="CAP_sf"/>
</dbReference>
<keyword evidence="2" id="KW-0378">Hydrolase</keyword>
<dbReference type="Gene3D" id="3.40.33.10">
    <property type="entry name" value="CAP"/>
    <property type="match status" value="1"/>
</dbReference>
<evidence type="ECO:0000313" key="2">
    <source>
        <dbReference type="EMBL" id="RVT43243.1"/>
    </source>
</evidence>
<keyword evidence="3" id="KW-1185">Reference proteome</keyword>
<dbReference type="EMBL" id="RZUL01000001">
    <property type="protein sequence ID" value="RVT43243.1"/>
    <property type="molecule type" value="Genomic_DNA"/>
</dbReference>
<dbReference type="PROSITE" id="PS01010">
    <property type="entry name" value="CRISP_2"/>
    <property type="match status" value="1"/>
</dbReference>
<dbReference type="PRINTS" id="PR00837">
    <property type="entry name" value="V5TPXLIKE"/>
</dbReference>
<evidence type="ECO:0000259" key="1">
    <source>
        <dbReference type="SMART" id="SM00198"/>
    </source>
</evidence>
<dbReference type="RefSeq" id="WP_127688779.1">
    <property type="nucleotide sequence ID" value="NZ_RZUL01000001.1"/>
</dbReference>
<dbReference type="SMART" id="SM00198">
    <property type="entry name" value="SCP"/>
    <property type="match status" value="1"/>
</dbReference>
<protein>
    <submittedName>
        <fullName evidence="2">Serine protease</fullName>
    </submittedName>
</protein>
<dbReference type="Proteomes" id="UP000282977">
    <property type="component" value="Unassembled WGS sequence"/>
</dbReference>
<name>A0A437JBU3_9SPHN</name>
<comment type="caution">
    <text evidence="2">The sequence shown here is derived from an EMBL/GenBank/DDBJ whole genome shotgun (WGS) entry which is preliminary data.</text>
</comment>
<proteinExistence type="predicted"/>
<dbReference type="PANTHER" id="PTHR10334">
    <property type="entry name" value="CYSTEINE-RICH SECRETORY PROTEIN-RELATED"/>
    <property type="match status" value="1"/>
</dbReference>
<dbReference type="GO" id="GO:0006508">
    <property type="term" value="P:proteolysis"/>
    <property type="evidence" value="ECO:0007669"/>
    <property type="project" value="UniProtKB-KW"/>
</dbReference>
<dbReference type="GO" id="GO:0008233">
    <property type="term" value="F:peptidase activity"/>
    <property type="evidence" value="ECO:0007669"/>
    <property type="project" value="UniProtKB-KW"/>
</dbReference>